<feature type="signal peptide" evidence="1">
    <location>
        <begin position="1"/>
        <end position="30"/>
    </location>
</feature>
<gene>
    <name evidence="2" type="ORF">PSNMU_V1.4_AUG-EV-PASAV3_0081910</name>
</gene>
<accession>A0A448ZH12</accession>
<evidence type="ECO:0000313" key="2">
    <source>
        <dbReference type="EMBL" id="VEU41281.1"/>
    </source>
</evidence>
<dbReference type="AlphaFoldDB" id="A0A448ZH12"/>
<feature type="chain" id="PRO_5019119314" evidence="1">
    <location>
        <begin position="31"/>
        <end position="327"/>
    </location>
</feature>
<organism evidence="2 3">
    <name type="scientific">Pseudo-nitzschia multistriata</name>
    <dbReference type="NCBI Taxonomy" id="183589"/>
    <lineage>
        <taxon>Eukaryota</taxon>
        <taxon>Sar</taxon>
        <taxon>Stramenopiles</taxon>
        <taxon>Ochrophyta</taxon>
        <taxon>Bacillariophyta</taxon>
        <taxon>Bacillariophyceae</taxon>
        <taxon>Bacillariophycidae</taxon>
        <taxon>Bacillariales</taxon>
        <taxon>Bacillariaceae</taxon>
        <taxon>Pseudo-nitzschia</taxon>
    </lineage>
</organism>
<sequence>MARSSPTGVSKRFLAALVVALAAAIRPASSLLQASLAEARAKAKAPAQQRRSPLPLPLPLPSLAAAAAAPPRSLPTLALSASPNGSGGGSGRREVLRRAFLAAAAATASFPSGSLAFPNAVPDARKFADKTKRRGTPPKDLGILPRTTEGIDASVTSPRLRTCDGNPNCFSTTGDALLEDRQQYGVDFLVAPWVPPAGETDPIGGIAAVVASYEPGQGGIDGGGFALVKQTDNYLYYQFEALKKGFIDDVEFAVVGNDTTAVQVRSASRVGVTDFGVNAVRLNYISRKLRAGGWTIAEITPETHRDYWITANEAREATFDADRRSMD</sequence>
<dbReference type="EMBL" id="CAACVS010000338">
    <property type="protein sequence ID" value="VEU41281.1"/>
    <property type="molecule type" value="Genomic_DNA"/>
</dbReference>
<evidence type="ECO:0000313" key="3">
    <source>
        <dbReference type="Proteomes" id="UP000291116"/>
    </source>
</evidence>
<reference evidence="2 3" key="1">
    <citation type="submission" date="2019-01" db="EMBL/GenBank/DDBJ databases">
        <authorList>
            <person name="Ferrante I. M."/>
        </authorList>
    </citation>
    <scope>NUCLEOTIDE SEQUENCE [LARGE SCALE GENOMIC DNA]</scope>
    <source>
        <strain evidence="2 3">B856</strain>
    </source>
</reference>
<dbReference type="Pfam" id="PF07386">
    <property type="entry name" value="DUF1499"/>
    <property type="match status" value="1"/>
</dbReference>
<dbReference type="InterPro" id="IPR010865">
    <property type="entry name" value="DUF1499"/>
</dbReference>
<dbReference type="PANTHER" id="PTHR34801:SF6">
    <property type="entry name" value="SLL1620 PROTEIN"/>
    <property type="match status" value="1"/>
</dbReference>
<protein>
    <submittedName>
        <fullName evidence="2">Uncharacterized protein</fullName>
    </submittedName>
</protein>
<keyword evidence="1" id="KW-0732">Signal</keyword>
<keyword evidence="3" id="KW-1185">Reference proteome</keyword>
<name>A0A448ZH12_9STRA</name>
<dbReference type="OrthoDB" id="41501at2759"/>
<proteinExistence type="predicted"/>
<dbReference type="Proteomes" id="UP000291116">
    <property type="component" value="Unassembled WGS sequence"/>
</dbReference>
<dbReference type="PANTHER" id="PTHR34801">
    <property type="entry name" value="EXPRESSED PROTEIN"/>
    <property type="match status" value="1"/>
</dbReference>
<evidence type="ECO:0000256" key="1">
    <source>
        <dbReference type="SAM" id="SignalP"/>
    </source>
</evidence>